<reference evidence="1" key="1">
    <citation type="submission" date="2014-11" db="EMBL/GenBank/DDBJ databases">
        <authorList>
            <person name="Amaro Gonzalez C."/>
        </authorList>
    </citation>
    <scope>NUCLEOTIDE SEQUENCE</scope>
</reference>
<organism evidence="1">
    <name type="scientific">Anguilla anguilla</name>
    <name type="common">European freshwater eel</name>
    <name type="synonym">Muraena anguilla</name>
    <dbReference type="NCBI Taxonomy" id="7936"/>
    <lineage>
        <taxon>Eukaryota</taxon>
        <taxon>Metazoa</taxon>
        <taxon>Chordata</taxon>
        <taxon>Craniata</taxon>
        <taxon>Vertebrata</taxon>
        <taxon>Euteleostomi</taxon>
        <taxon>Actinopterygii</taxon>
        <taxon>Neopterygii</taxon>
        <taxon>Teleostei</taxon>
        <taxon>Anguilliformes</taxon>
        <taxon>Anguillidae</taxon>
        <taxon>Anguilla</taxon>
    </lineage>
</organism>
<name>A0A0E9XS74_ANGAN</name>
<protein>
    <submittedName>
        <fullName evidence="1">Uncharacterized protein</fullName>
    </submittedName>
</protein>
<evidence type="ECO:0000313" key="1">
    <source>
        <dbReference type="EMBL" id="JAI05490.1"/>
    </source>
</evidence>
<accession>A0A0E9XS74</accession>
<dbReference type="AlphaFoldDB" id="A0A0E9XS74"/>
<dbReference type="EMBL" id="GBXM01003088">
    <property type="protein sequence ID" value="JAI05490.1"/>
    <property type="molecule type" value="Transcribed_RNA"/>
</dbReference>
<reference evidence="1" key="2">
    <citation type="journal article" date="2015" name="Fish Shellfish Immunol.">
        <title>Early steps in the European eel (Anguilla anguilla)-Vibrio vulnificus interaction in the gills: Role of the RtxA13 toxin.</title>
        <authorList>
            <person name="Callol A."/>
            <person name="Pajuelo D."/>
            <person name="Ebbesson L."/>
            <person name="Teles M."/>
            <person name="MacKenzie S."/>
            <person name="Amaro C."/>
        </authorList>
    </citation>
    <scope>NUCLEOTIDE SEQUENCE</scope>
</reference>
<proteinExistence type="predicted"/>
<sequence>MKNLLNVQNSVFSQADYGFSYKFE</sequence>